<evidence type="ECO:0000256" key="5">
    <source>
        <dbReference type="ARBA" id="ARBA00023237"/>
    </source>
</evidence>
<dbReference type="Proteomes" id="UP001597059">
    <property type="component" value="Unassembled WGS sequence"/>
</dbReference>
<comment type="subcellular location">
    <subcellularLocation>
        <location evidence="1">Cell outer membrane</location>
    </subcellularLocation>
</comment>
<name>A0ABW4B5I0_9GAMM</name>
<dbReference type="InterPro" id="IPR010583">
    <property type="entry name" value="MipA"/>
</dbReference>
<evidence type="ECO:0000256" key="4">
    <source>
        <dbReference type="ARBA" id="ARBA00023136"/>
    </source>
</evidence>
<keyword evidence="4" id="KW-0472">Membrane</keyword>
<dbReference type="PANTHER" id="PTHR38776">
    <property type="entry name" value="MLTA-INTERACTING PROTEIN-RELATED"/>
    <property type="match status" value="1"/>
</dbReference>
<evidence type="ECO:0000256" key="1">
    <source>
        <dbReference type="ARBA" id="ARBA00004442"/>
    </source>
</evidence>
<dbReference type="PANTHER" id="PTHR38776:SF1">
    <property type="entry name" value="MLTA-INTERACTING PROTEIN-RELATED"/>
    <property type="match status" value="1"/>
</dbReference>
<comment type="similarity">
    <text evidence="2">Belongs to the MipA/OmpV family.</text>
</comment>
<protein>
    <submittedName>
        <fullName evidence="7">MipA/OmpV family protein</fullName>
    </submittedName>
</protein>
<evidence type="ECO:0000256" key="3">
    <source>
        <dbReference type="ARBA" id="ARBA00022729"/>
    </source>
</evidence>
<reference evidence="8" key="1">
    <citation type="journal article" date="2019" name="Int. J. Syst. Evol. Microbiol.">
        <title>The Global Catalogue of Microorganisms (GCM) 10K type strain sequencing project: providing services to taxonomists for standard genome sequencing and annotation.</title>
        <authorList>
            <consortium name="The Broad Institute Genomics Platform"/>
            <consortium name="The Broad Institute Genome Sequencing Center for Infectious Disease"/>
            <person name="Wu L."/>
            <person name="Ma J."/>
        </authorList>
    </citation>
    <scope>NUCLEOTIDE SEQUENCE [LARGE SCALE GENOMIC DNA]</scope>
    <source>
        <strain evidence="8">JCM 30774</strain>
    </source>
</reference>
<keyword evidence="5" id="KW-0998">Cell outer membrane</keyword>
<gene>
    <name evidence="7" type="ORF">ACFQ45_14610</name>
</gene>
<dbReference type="Pfam" id="PF06629">
    <property type="entry name" value="MipA"/>
    <property type="match status" value="1"/>
</dbReference>
<organism evidence="7 8">
    <name type="scientific">Rhodanobacter aciditrophus</name>
    <dbReference type="NCBI Taxonomy" id="1623218"/>
    <lineage>
        <taxon>Bacteria</taxon>
        <taxon>Pseudomonadati</taxon>
        <taxon>Pseudomonadota</taxon>
        <taxon>Gammaproteobacteria</taxon>
        <taxon>Lysobacterales</taxon>
        <taxon>Rhodanobacteraceae</taxon>
        <taxon>Rhodanobacter</taxon>
    </lineage>
</organism>
<keyword evidence="3 6" id="KW-0732">Signal</keyword>
<feature type="chain" id="PRO_5046322474" evidence="6">
    <location>
        <begin position="25"/>
        <end position="250"/>
    </location>
</feature>
<feature type="signal peptide" evidence="6">
    <location>
        <begin position="1"/>
        <end position="24"/>
    </location>
</feature>
<dbReference type="EMBL" id="JBHTMN010000017">
    <property type="protein sequence ID" value="MFD1384600.1"/>
    <property type="molecule type" value="Genomic_DNA"/>
</dbReference>
<evidence type="ECO:0000256" key="6">
    <source>
        <dbReference type="SAM" id="SignalP"/>
    </source>
</evidence>
<evidence type="ECO:0000313" key="8">
    <source>
        <dbReference type="Proteomes" id="UP001597059"/>
    </source>
</evidence>
<evidence type="ECO:0000256" key="2">
    <source>
        <dbReference type="ARBA" id="ARBA00005722"/>
    </source>
</evidence>
<proteinExistence type="inferred from homology"/>
<comment type="caution">
    <text evidence="7">The sequence shown here is derived from an EMBL/GenBank/DDBJ whole genome shotgun (WGS) entry which is preliminary data.</text>
</comment>
<accession>A0ABW4B5I0</accession>
<evidence type="ECO:0000313" key="7">
    <source>
        <dbReference type="EMBL" id="MFD1384600.1"/>
    </source>
</evidence>
<dbReference type="RefSeq" id="WP_377368979.1">
    <property type="nucleotide sequence ID" value="NZ_JBHTMN010000017.1"/>
</dbReference>
<sequence>MKTLNLRNYSVIGLCVLASSAASANGLSASTFIGYGESPYKHTDPNSTALPLIQYEGDRFYLKGTNLGAYLVKERAQQFSVFAGYSPFSFDPSDSSDAQMRQLDERYTTGVFGLEYTRFTPAGIFSAKITHDFLDTYNGFNADLSYGLMLPVSPTVRIMPKAGLVWNSGDYNDYYFGVSSNEAARSGLATYTADDSITPYVSVMTLIGLSERVSLSLSADARFLPDEVKDSPMVDEDTLFGATIGLGYAF</sequence>
<keyword evidence="8" id="KW-1185">Reference proteome</keyword>